<dbReference type="GO" id="GO:0016887">
    <property type="term" value="F:ATP hydrolysis activity"/>
    <property type="evidence" value="ECO:0007669"/>
    <property type="project" value="InterPro"/>
</dbReference>
<dbReference type="SMART" id="SM00382">
    <property type="entry name" value="AAA"/>
    <property type="match status" value="1"/>
</dbReference>
<protein>
    <recommendedName>
        <fullName evidence="8">ABC transporter domain-containing protein</fullName>
    </recommendedName>
</protein>
<dbReference type="GO" id="GO:0015421">
    <property type="term" value="F:ABC-type oligopeptide transporter activity"/>
    <property type="evidence" value="ECO:0007669"/>
    <property type="project" value="TreeGrafter"/>
</dbReference>
<keyword evidence="2 7" id="KW-0812">Transmembrane</keyword>
<dbReference type="SUPFAM" id="SSF52540">
    <property type="entry name" value="P-loop containing nucleoside triphosphate hydrolases"/>
    <property type="match status" value="1"/>
</dbReference>
<evidence type="ECO:0000256" key="5">
    <source>
        <dbReference type="ARBA" id="ARBA00022989"/>
    </source>
</evidence>
<feature type="transmembrane region" description="Helical" evidence="7">
    <location>
        <begin position="12"/>
        <end position="28"/>
    </location>
</feature>
<dbReference type="PANTHER" id="PTHR43394:SF1">
    <property type="entry name" value="ATP-BINDING CASSETTE SUB-FAMILY B MEMBER 10, MITOCHONDRIAL"/>
    <property type="match status" value="1"/>
</dbReference>
<dbReference type="GO" id="GO:0005886">
    <property type="term" value="C:plasma membrane"/>
    <property type="evidence" value="ECO:0007669"/>
    <property type="project" value="UniProtKB-SubCell"/>
</dbReference>
<proteinExistence type="predicted"/>
<gene>
    <name evidence="9" type="ORF">COX64_00455</name>
</gene>
<evidence type="ECO:0000256" key="1">
    <source>
        <dbReference type="ARBA" id="ARBA00004651"/>
    </source>
</evidence>
<sequence length="634" mass="73925">MRYEVAESRRPLIILFTYYFSLPILSSMKKIKKKKVAFLQKMQSFLTVQFWIQSLKFKALGSWYFIEMFQVLADRIFPIANSFILALIINEVIRLATQTNKDLSLLTKYVVVTLMINLIYRIIQFFYNRNYWLMSERKLDYYLEDMFLEKLATLNWEHIETPTAEKYINMTFQRAWGHLKRTSEIHFEIIAITVGAALAFNLGKIPLWMITIVLAKQVPFVLLDMYHNRRMFSISDSHMKENVQIGWVFSYFRDFESLLEIKISSATKPLLEYRANLINYVTNQFKKVMNITNHWYFLSIITDVVVSFGVTIYYLGQILYQGMQIGTFNFTTTAIFNVSSSFGNLMGRMNRLFDGYRYIRYAYNLMHIKNKIPNGIIPLVGEHIKIEFQDVSFRYPKSRKWALNHVSFTIEDNARIAIVGENGAGKSTFLKLLMLAYYPTKGDILINDIPIRKYDKETIFKSLALVSQEFARFGAQTIAENIAIYGDIRNIDQKKLKLAADYSTAAEFVEKYPLKYETILTKRIEGGTELSSGQWQRIAVARQFYANRPLIVLDEPTSAIDPIAEAKIFNNLYEHVKDKTVIIVSHRYNTVRAAKRILVFQEGSIIEQGTHDELIALNGYYAQAFSVQQQEKKL</sequence>
<evidence type="ECO:0000256" key="7">
    <source>
        <dbReference type="SAM" id="Phobius"/>
    </source>
</evidence>
<comment type="caution">
    <text evidence="9">The sequence shown here is derived from an EMBL/GenBank/DDBJ whole genome shotgun (WGS) entry which is preliminary data.</text>
</comment>
<dbReference type="InterPro" id="IPR039421">
    <property type="entry name" value="Type_1_exporter"/>
</dbReference>
<feature type="domain" description="ABC transporter" evidence="8">
    <location>
        <begin position="386"/>
        <end position="627"/>
    </location>
</feature>
<accession>A0A2M7W325</accession>
<comment type="subcellular location">
    <subcellularLocation>
        <location evidence="1">Cell membrane</location>
        <topology evidence="1">Multi-pass membrane protein</topology>
    </subcellularLocation>
</comment>
<evidence type="ECO:0000256" key="2">
    <source>
        <dbReference type="ARBA" id="ARBA00022692"/>
    </source>
</evidence>
<evidence type="ECO:0000313" key="10">
    <source>
        <dbReference type="Proteomes" id="UP000228952"/>
    </source>
</evidence>
<reference evidence="10" key="1">
    <citation type="submission" date="2017-09" db="EMBL/GenBank/DDBJ databases">
        <title>Depth-based differentiation of microbial function through sediment-hosted aquifers and enrichment of novel symbionts in the deep terrestrial subsurface.</title>
        <authorList>
            <person name="Probst A.J."/>
            <person name="Ladd B."/>
            <person name="Jarett J.K."/>
            <person name="Geller-Mcgrath D.E."/>
            <person name="Sieber C.M.K."/>
            <person name="Emerson J.B."/>
            <person name="Anantharaman K."/>
            <person name="Thomas B.C."/>
            <person name="Malmstrom R."/>
            <person name="Stieglmeier M."/>
            <person name="Klingl A."/>
            <person name="Woyke T."/>
            <person name="Ryan C.M."/>
            <person name="Banfield J.F."/>
        </authorList>
    </citation>
    <scope>NUCLEOTIDE SEQUENCE [LARGE SCALE GENOMIC DNA]</scope>
</reference>
<evidence type="ECO:0000256" key="3">
    <source>
        <dbReference type="ARBA" id="ARBA00022741"/>
    </source>
</evidence>
<dbReference type="InterPro" id="IPR027417">
    <property type="entry name" value="P-loop_NTPase"/>
</dbReference>
<dbReference type="InterPro" id="IPR003593">
    <property type="entry name" value="AAA+_ATPase"/>
</dbReference>
<dbReference type="Gene3D" id="3.40.50.300">
    <property type="entry name" value="P-loop containing nucleotide triphosphate hydrolases"/>
    <property type="match status" value="1"/>
</dbReference>
<keyword evidence="4" id="KW-0067">ATP-binding</keyword>
<keyword evidence="6 7" id="KW-0472">Membrane</keyword>
<dbReference type="InterPro" id="IPR017871">
    <property type="entry name" value="ABC_transporter-like_CS"/>
</dbReference>
<dbReference type="GO" id="GO:0005524">
    <property type="term" value="F:ATP binding"/>
    <property type="evidence" value="ECO:0007669"/>
    <property type="project" value="UniProtKB-KW"/>
</dbReference>
<feature type="transmembrane region" description="Helical" evidence="7">
    <location>
        <begin position="109"/>
        <end position="127"/>
    </location>
</feature>
<feature type="transmembrane region" description="Helical" evidence="7">
    <location>
        <begin position="78"/>
        <end position="97"/>
    </location>
</feature>
<evidence type="ECO:0000259" key="8">
    <source>
        <dbReference type="PROSITE" id="PS50893"/>
    </source>
</evidence>
<feature type="transmembrane region" description="Helical" evidence="7">
    <location>
        <begin position="295"/>
        <end position="316"/>
    </location>
</feature>
<dbReference type="EMBL" id="PFQB01000010">
    <property type="protein sequence ID" value="PJA15709.1"/>
    <property type="molecule type" value="Genomic_DNA"/>
</dbReference>
<dbReference type="PROSITE" id="PS00211">
    <property type="entry name" value="ABC_TRANSPORTER_1"/>
    <property type="match status" value="1"/>
</dbReference>
<name>A0A2M7W325_9BACT</name>
<dbReference type="SUPFAM" id="SSF90123">
    <property type="entry name" value="ABC transporter transmembrane region"/>
    <property type="match status" value="1"/>
</dbReference>
<dbReference type="PANTHER" id="PTHR43394">
    <property type="entry name" value="ATP-DEPENDENT PERMEASE MDL1, MITOCHONDRIAL"/>
    <property type="match status" value="1"/>
</dbReference>
<keyword evidence="5 7" id="KW-1133">Transmembrane helix</keyword>
<dbReference type="InterPro" id="IPR036640">
    <property type="entry name" value="ABC1_TM_sf"/>
</dbReference>
<feature type="transmembrane region" description="Helical" evidence="7">
    <location>
        <begin position="205"/>
        <end position="223"/>
    </location>
</feature>
<organism evidence="9 10">
    <name type="scientific">Candidatus Dojkabacteria bacterium CG_4_10_14_0_2_um_filter_Dojkabacteria_WS6_41_15</name>
    <dbReference type="NCBI Taxonomy" id="2014249"/>
    <lineage>
        <taxon>Bacteria</taxon>
        <taxon>Candidatus Dojkabacteria</taxon>
    </lineage>
</organism>
<feature type="transmembrane region" description="Helical" evidence="7">
    <location>
        <begin position="328"/>
        <end position="347"/>
    </location>
</feature>
<evidence type="ECO:0000256" key="4">
    <source>
        <dbReference type="ARBA" id="ARBA00022840"/>
    </source>
</evidence>
<evidence type="ECO:0000313" key="9">
    <source>
        <dbReference type="EMBL" id="PJA15709.1"/>
    </source>
</evidence>
<dbReference type="InterPro" id="IPR003439">
    <property type="entry name" value="ABC_transporter-like_ATP-bd"/>
</dbReference>
<evidence type="ECO:0000256" key="6">
    <source>
        <dbReference type="ARBA" id="ARBA00023136"/>
    </source>
</evidence>
<dbReference type="AlphaFoldDB" id="A0A2M7W325"/>
<keyword evidence="3" id="KW-0547">Nucleotide-binding</keyword>
<dbReference type="Gene3D" id="1.20.1560.10">
    <property type="entry name" value="ABC transporter type 1, transmembrane domain"/>
    <property type="match status" value="1"/>
</dbReference>
<dbReference type="Pfam" id="PF00005">
    <property type="entry name" value="ABC_tran"/>
    <property type="match status" value="1"/>
</dbReference>
<dbReference type="Proteomes" id="UP000228952">
    <property type="component" value="Unassembled WGS sequence"/>
</dbReference>
<dbReference type="PROSITE" id="PS50893">
    <property type="entry name" value="ABC_TRANSPORTER_2"/>
    <property type="match status" value="1"/>
</dbReference>